<protein>
    <submittedName>
        <fullName evidence="1">Uncharacterized protein</fullName>
    </submittedName>
</protein>
<evidence type="ECO:0000313" key="1">
    <source>
        <dbReference type="EMBL" id="GFJ77241.1"/>
    </source>
</evidence>
<sequence>MDGPRSDLERPVAKLGVQLSRGLGPRATGARVLFRKVEMPPLDVCGTEELFDGAVFQAEQLADLFLRIGSVWKCAPDGSDNRCPAPREGG</sequence>
<name>A0A6V8K4B9_9ACTN</name>
<accession>A0A6V8K4B9</accession>
<dbReference type="EMBL" id="BLPF01000001">
    <property type="protein sequence ID" value="GFJ77241.1"/>
    <property type="molecule type" value="Genomic_DNA"/>
</dbReference>
<reference evidence="1 2" key="2">
    <citation type="submission" date="2020-03" db="EMBL/GenBank/DDBJ databases">
        <authorList>
            <person name="Ichikawa N."/>
            <person name="Kimura A."/>
            <person name="Kitahashi Y."/>
            <person name="Uohara A."/>
        </authorList>
    </citation>
    <scope>NUCLEOTIDE SEQUENCE [LARGE SCALE GENOMIC DNA]</scope>
    <source>
        <strain evidence="1 2">NBRC 108639</strain>
    </source>
</reference>
<evidence type="ECO:0000313" key="2">
    <source>
        <dbReference type="Proteomes" id="UP000482800"/>
    </source>
</evidence>
<proteinExistence type="predicted"/>
<dbReference type="AlphaFoldDB" id="A0A6V8K4B9"/>
<keyword evidence="2" id="KW-1185">Reference proteome</keyword>
<comment type="caution">
    <text evidence="1">The sequence shown here is derived from an EMBL/GenBank/DDBJ whole genome shotgun (WGS) entry which is preliminary data.</text>
</comment>
<organism evidence="1 2">
    <name type="scientific">Phytohabitans houttuyneae</name>
    <dbReference type="NCBI Taxonomy" id="1076126"/>
    <lineage>
        <taxon>Bacteria</taxon>
        <taxon>Bacillati</taxon>
        <taxon>Actinomycetota</taxon>
        <taxon>Actinomycetes</taxon>
        <taxon>Micromonosporales</taxon>
        <taxon>Micromonosporaceae</taxon>
    </lineage>
</organism>
<reference evidence="1 2" key="1">
    <citation type="submission" date="2020-03" db="EMBL/GenBank/DDBJ databases">
        <title>Whole genome shotgun sequence of Phytohabitans houttuyneae NBRC 108639.</title>
        <authorList>
            <person name="Komaki H."/>
            <person name="Tamura T."/>
        </authorList>
    </citation>
    <scope>NUCLEOTIDE SEQUENCE [LARGE SCALE GENOMIC DNA]</scope>
    <source>
        <strain evidence="1 2">NBRC 108639</strain>
    </source>
</reference>
<dbReference type="Proteomes" id="UP000482800">
    <property type="component" value="Unassembled WGS sequence"/>
</dbReference>
<gene>
    <name evidence="1" type="ORF">Phou_014210</name>
</gene>